<evidence type="ECO:0000313" key="2">
    <source>
        <dbReference type="EMBL" id="OCL05788.1"/>
    </source>
</evidence>
<dbReference type="EMBL" id="KV750208">
    <property type="protein sequence ID" value="OCL05788.1"/>
    <property type="molecule type" value="Genomic_DNA"/>
</dbReference>
<dbReference type="AlphaFoldDB" id="A0A8E2EWU2"/>
<reference evidence="2 3" key="1">
    <citation type="journal article" date="2016" name="Nat. Commun.">
        <title>Ectomycorrhizal ecology is imprinted in the genome of the dominant symbiotic fungus Cenococcum geophilum.</title>
        <authorList>
            <consortium name="DOE Joint Genome Institute"/>
            <person name="Peter M."/>
            <person name="Kohler A."/>
            <person name="Ohm R.A."/>
            <person name="Kuo A."/>
            <person name="Krutzmann J."/>
            <person name="Morin E."/>
            <person name="Arend M."/>
            <person name="Barry K.W."/>
            <person name="Binder M."/>
            <person name="Choi C."/>
            <person name="Clum A."/>
            <person name="Copeland A."/>
            <person name="Grisel N."/>
            <person name="Haridas S."/>
            <person name="Kipfer T."/>
            <person name="LaButti K."/>
            <person name="Lindquist E."/>
            <person name="Lipzen A."/>
            <person name="Maire R."/>
            <person name="Meier B."/>
            <person name="Mihaltcheva S."/>
            <person name="Molinier V."/>
            <person name="Murat C."/>
            <person name="Poggeler S."/>
            <person name="Quandt C.A."/>
            <person name="Sperisen C."/>
            <person name="Tritt A."/>
            <person name="Tisserant E."/>
            <person name="Crous P.W."/>
            <person name="Henrissat B."/>
            <person name="Nehls U."/>
            <person name="Egli S."/>
            <person name="Spatafora J.W."/>
            <person name="Grigoriev I.V."/>
            <person name="Martin F.M."/>
        </authorList>
    </citation>
    <scope>NUCLEOTIDE SEQUENCE [LARGE SCALE GENOMIC DNA]</scope>
    <source>
        <strain evidence="2 3">CBS 207.34</strain>
    </source>
</reference>
<protein>
    <submittedName>
        <fullName evidence="2">Uncharacterized protein</fullName>
    </submittedName>
</protein>
<proteinExistence type="predicted"/>
<organism evidence="2 3">
    <name type="scientific">Glonium stellatum</name>
    <dbReference type="NCBI Taxonomy" id="574774"/>
    <lineage>
        <taxon>Eukaryota</taxon>
        <taxon>Fungi</taxon>
        <taxon>Dikarya</taxon>
        <taxon>Ascomycota</taxon>
        <taxon>Pezizomycotina</taxon>
        <taxon>Dothideomycetes</taxon>
        <taxon>Pleosporomycetidae</taxon>
        <taxon>Gloniales</taxon>
        <taxon>Gloniaceae</taxon>
        <taxon>Glonium</taxon>
    </lineage>
</organism>
<name>A0A8E2EWU2_9PEZI</name>
<sequence>MGGREASAIQVRIGGKEKPGRLCARITASSCPLDVLSKVSTTNTTYDTGSPGEKTRTAGLFDSARGHWTTALTLKEHATMGPVHTILPSSFPHMTPTLVPARAPKSPQQQSEKDAFQFRSCSTENSGMDSMWRYQAQSFVASFSRVSST</sequence>
<feature type="region of interest" description="Disordered" evidence="1">
    <location>
        <begin position="94"/>
        <end position="115"/>
    </location>
</feature>
<dbReference type="Proteomes" id="UP000250140">
    <property type="component" value="Unassembled WGS sequence"/>
</dbReference>
<gene>
    <name evidence="2" type="ORF">AOQ84DRAFT_355802</name>
</gene>
<keyword evidence="3" id="KW-1185">Reference proteome</keyword>
<evidence type="ECO:0000313" key="3">
    <source>
        <dbReference type="Proteomes" id="UP000250140"/>
    </source>
</evidence>
<accession>A0A8E2EWU2</accession>
<evidence type="ECO:0000256" key="1">
    <source>
        <dbReference type="SAM" id="MobiDB-lite"/>
    </source>
</evidence>